<protein>
    <submittedName>
        <fullName evidence="2">Uncharacterized protein</fullName>
    </submittedName>
</protein>
<dbReference type="EMBL" id="GBRH01215905">
    <property type="protein sequence ID" value="JAD81990.1"/>
    <property type="molecule type" value="Transcribed_RNA"/>
</dbReference>
<feature type="region of interest" description="Disordered" evidence="1">
    <location>
        <begin position="36"/>
        <end position="68"/>
    </location>
</feature>
<evidence type="ECO:0000256" key="1">
    <source>
        <dbReference type="SAM" id="MobiDB-lite"/>
    </source>
</evidence>
<reference evidence="2" key="1">
    <citation type="submission" date="2014-09" db="EMBL/GenBank/DDBJ databases">
        <authorList>
            <person name="Magalhaes I.L.F."/>
            <person name="Oliveira U."/>
            <person name="Santos F.R."/>
            <person name="Vidigal T.H.D.A."/>
            <person name="Brescovit A.D."/>
            <person name="Santos A.J."/>
        </authorList>
    </citation>
    <scope>NUCLEOTIDE SEQUENCE</scope>
    <source>
        <tissue evidence="2">Shoot tissue taken approximately 20 cm above the soil surface</tissue>
    </source>
</reference>
<sequence length="81" mass="9168">MTWTFRSPKILKLGSVISDTLGKSDRFISFRDFHKDSNQGSKAPSYPEGCWSSPKPFPTTGSEPRPKSLASSFFATKLYFW</sequence>
<name>A0A0A9D8J4_ARUDO</name>
<organism evidence="2">
    <name type="scientific">Arundo donax</name>
    <name type="common">Giant reed</name>
    <name type="synonym">Donax arundinaceus</name>
    <dbReference type="NCBI Taxonomy" id="35708"/>
    <lineage>
        <taxon>Eukaryota</taxon>
        <taxon>Viridiplantae</taxon>
        <taxon>Streptophyta</taxon>
        <taxon>Embryophyta</taxon>
        <taxon>Tracheophyta</taxon>
        <taxon>Spermatophyta</taxon>
        <taxon>Magnoliopsida</taxon>
        <taxon>Liliopsida</taxon>
        <taxon>Poales</taxon>
        <taxon>Poaceae</taxon>
        <taxon>PACMAD clade</taxon>
        <taxon>Arundinoideae</taxon>
        <taxon>Arundineae</taxon>
        <taxon>Arundo</taxon>
    </lineage>
</organism>
<proteinExistence type="predicted"/>
<dbReference type="AlphaFoldDB" id="A0A0A9D8J4"/>
<reference evidence="2" key="2">
    <citation type="journal article" date="2015" name="Data Brief">
        <title>Shoot transcriptome of the giant reed, Arundo donax.</title>
        <authorList>
            <person name="Barrero R.A."/>
            <person name="Guerrero F.D."/>
            <person name="Moolhuijzen P."/>
            <person name="Goolsby J.A."/>
            <person name="Tidwell J."/>
            <person name="Bellgard S.E."/>
            <person name="Bellgard M.I."/>
        </authorList>
    </citation>
    <scope>NUCLEOTIDE SEQUENCE</scope>
    <source>
        <tissue evidence="2">Shoot tissue taken approximately 20 cm above the soil surface</tissue>
    </source>
</reference>
<evidence type="ECO:0000313" key="2">
    <source>
        <dbReference type="EMBL" id="JAD81990.1"/>
    </source>
</evidence>
<accession>A0A0A9D8J4</accession>